<organism evidence="1 2">
    <name type="scientific">Dreissena polymorpha</name>
    <name type="common">Zebra mussel</name>
    <name type="synonym">Mytilus polymorpha</name>
    <dbReference type="NCBI Taxonomy" id="45954"/>
    <lineage>
        <taxon>Eukaryota</taxon>
        <taxon>Metazoa</taxon>
        <taxon>Spiralia</taxon>
        <taxon>Lophotrochozoa</taxon>
        <taxon>Mollusca</taxon>
        <taxon>Bivalvia</taxon>
        <taxon>Autobranchia</taxon>
        <taxon>Heteroconchia</taxon>
        <taxon>Euheterodonta</taxon>
        <taxon>Imparidentia</taxon>
        <taxon>Neoheterodontei</taxon>
        <taxon>Myida</taxon>
        <taxon>Dreissenoidea</taxon>
        <taxon>Dreissenidae</taxon>
        <taxon>Dreissena</taxon>
    </lineage>
</organism>
<dbReference type="EMBL" id="JAIWYP010000014">
    <property type="protein sequence ID" value="KAH3706516.1"/>
    <property type="molecule type" value="Genomic_DNA"/>
</dbReference>
<sequence>MFPVKLIQDYVLQQVISFVSAIDHNLGITCYNKVVNISRQQKAACSRAEQRLVGLERYFSRQNQLEAYKQSSMIDKVRRRLVKLNNLRTTGRAGYKSQKDRGFPISDLDNDAYRDIGNIPVLTDRSTQNNRGEKFGYSKYPIHGVYSNRNKPVHDNEQSYLRSDCKTRTKLTKGYDHKYLNSRHVKLESLPIRSGKVDKNESLPIIPCQEDFDKLNGSNRSLNGKAKLNEHQLKNASYKRAIALAKSDRIASVYVALTGQKARYTSAETSSQSHGHRAAYKTVRFMNGADDNSITPSPSKTVKPLFTTNTRKLHNFVKLATLSSDRK</sequence>
<keyword evidence="2" id="KW-1185">Reference proteome</keyword>
<accession>A0A9D4BK10</accession>
<evidence type="ECO:0000313" key="2">
    <source>
        <dbReference type="Proteomes" id="UP000828390"/>
    </source>
</evidence>
<name>A0A9D4BK10_DREPO</name>
<reference evidence="1" key="1">
    <citation type="journal article" date="2019" name="bioRxiv">
        <title>The Genome of the Zebra Mussel, Dreissena polymorpha: A Resource for Invasive Species Research.</title>
        <authorList>
            <person name="McCartney M.A."/>
            <person name="Auch B."/>
            <person name="Kono T."/>
            <person name="Mallez S."/>
            <person name="Zhang Y."/>
            <person name="Obille A."/>
            <person name="Becker A."/>
            <person name="Abrahante J.E."/>
            <person name="Garbe J."/>
            <person name="Badalamenti J.P."/>
            <person name="Herman A."/>
            <person name="Mangelson H."/>
            <person name="Liachko I."/>
            <person name="Sullivan S."/>
            <person name="Sone E.D."/>
            <person name="Koren S."/>
            <person name="Silverstein K.A.T."/>
            <person name="Beckman K.B."/>
            <person name="Gohl D.M."/>
        </authorList>
    </citation>
    <scope>NUCLEOTIDE SEQUENCE</scope>
    <source>
        <strain evidence="1">Duluth1</strain>
        <tissue evidence="1">Whole animal</tissue>
    </source>
</reference>
<gene>
    <name evidence="1" type="ORF">DPMN_065903</name>
</gene>
<comment type="caution">
    <text evidence="1">The sequence shown here is derived from an EMBL/GenBank/DDBJ whole genome shotgun (WGS) entry which is preliminary data.</text>
</comment>
<evidence type="ECO:0000313" key="1">
    <source>
        <dbReference type="EMBL" id="KAH3706516.1"/>
    </source>
</evidence>
<protein>
    <submittedName>
        <fullName evidence="1">Uncharacterized protein</fullName>
    </submittedName>
</protein>
<reference evidence="1" key="2">
    <citation type="submission" date="2020-11" db="EMBL/GenBank/DDBJ databases">
        <authorList>
            <person name="McCartney M.A."/>
            <person name="Auch B."/>
            <person name="Kono T."/>
            <person name="Mallez S."/>
            <person name="Becker A."/>
            <person name="Gohl D.M."/>
            <person name="Silverstein K.A.T."/>
            <person name="Koren S."/>
            <person name="Bechman K.B."/>
            <person name="Herman A."/>
            <person name="Abrahante J.E."/>
            <person name="Garbe J."/>
        </authorList>
    </citation>
    <scope>NUCLEOTIDE SEQUENCE</scope>
    <source>
        <strain evidence="1">Duluth1</strain>
        <tissue evidence="1">Whole animal</tissue>
    </source>
</reference>
<dbReference type="Proteomes" id="UP000828390">
    <property type="component" value="Unassembled WGS sequence"/>
</dbReference>
<dbReference type="AlphaFoldDB" id="A0A9D4BK10"/>
<proteinExistence type="predicted"/>